<organism evidence="1 2">
    <name type="scientific">Pleuronectes platessa</name>
    <name type="common">European plaice</name>
    <dbReference type="NCBI Taxonomy" id="8262"/>
    <lineage>
        <taxon>Eukaryota</taxon>
        <taxon>Metazoa</taxon>
        <taxon>Chordata</taxon>
        <taxon>Craniata</taxon>
        <taxon>Vertebrata</taxon>
        <taxon>Euteleostomi</taxon>
        <taxon>Actinopterygii</taxon>
        <taxon>Neopterygii</taxon>
        <taxon>Teleostei</taxon>
        <taxon>Neoteleostei</taxon>
        <taxon>Acanthomorphata</taxon>
        <taxon>Carangaria</taxon>
        <taxon>Pleuronectiformes</taxon>
        <taxon>Pleuronectoidei</taxon>
        <taxon>Pleuronectidae</taxon>
        <taxon>Pleuronectes</taxon>
    </lineage>
</organism>
<sequence>MIPPDACAVFELLPFQDHFLILSKLSLADFCGFPPPPLLAIHLPHSPLFALSSCLSSFNTCQDSSGPGSTARISFERAPQDVIIRIITGPYG</sequence>
<name>A0A9N7VI85_PLEPL</name>
<evidence type="ECO:0000313" key="2">
    <source>
        <dbReference type="Proteomes" id="UP001153269"/>
    </source>
</evidence>
<proteinExistence type="predicted"/>
<accession>A0A9N7VI85</accession>
<evidence type="ECO:0000313" key="1">
    <source>
        <dbReference type="EMBL" id="CAB1448779.1"/>
    </source>
</evidence>
<gene>
    <name evidence="1" type="ORF">PLEPLA_LOCUS36428</name>
</gene>
<comment type="caution">
    <text evidence="1">The sequence shown here is derived from an EMBL/GenBank/DDBJ whole genome shotgun (WGS) entry which is preliminary data.</text>
</comment>
<dbReference type="EMBL" id="CADEAL010003990">
    <property type="protein sequence ID" value="CAB1448779.1"/>
    <property type="molecule type" value="Genomic_DNA"/>
</dbReference>
<reference evidence="1" key="1">
    <citation type="submission" date="2020-03" db="EMBL/GenBank/DDBJ databases">
        <authorList>
            <person name="Weist P."/>
        </authorList>
    </citation>
    <scope>NUCLEOTIDE SEQUENCE</scope>
</reference>
<dbReference type="AlphaFoldDB" id="A0A9N7VI85"/>
<keyword evidence="2" id="KW-1185">Reference proteome</keyword>
<protein>
    <submittedName>
        <fullName evidence="1">Uncharacterized protein</fullName>
    </submittedName>
</protein>
<dbReference type="Proteomes" id="UP001153269">
    <property type="component" value="Unassembled WGS sequence"/>
</dbReference>